<dbReference type="Proteomes" id="UP000188145">
    <property type="component" value="Chromosome"/>
</dbReference>
<reference evidence="2" key="1">
    <citation type="submission" date="2017-02" db="EMBL/GenBank/DDBJ databases">
        <title>Tessaracoccus aquaemaris sp. nov., isolated from the intestine of a Korean rockfish, Sebastes schlegelii, in a marine aquaculture pond.</title>
        <authorList>
            <person name="Tak E.J."/>
            <person name="Bae J.-W."/>
        </authorList>
    </citation>
    <scope>NUCLEOTIDE SEQUENCE [LARGE SCALE GENOMIC DNA]</scope>
    <source>
        <strain evidence="2">NSG39</strain>
    </source>
</reference>
<accession>A0A1Q2CL41</accession>
<keyword evidence="2" id="KW-1185">Reference proteome</keyword>
<dbReference type="EMBL" id="CP019606">
    <property type="protein sequence ID" value="AQP46833.1"/>
    <property type="molecule type" value="Genomic_DNA"/>
</dbReference>
<gene>
    <name evidence="1" type="ORF">BW730_04115</name>
</gene>
<evidence type="ECO:0000313" key="1">
    <source>
        <dbReference type="EMBL" id="AQP46833.1"/>
    </source>
</evidence>
<name>A0A1Q2CL41_9ACTN</name>
<dbReference type="Pfam" id="PF10094">
    <property type="entry name" value="DUF2332"/>
    <property type="match status" value="1"/>
</dbReference>
<dbReference type="KEGG" id="tes:BW730_04115"/>
<protein>
    <recommendedName>
        <fullName evidence="3">DUF2332 domain-containing protein</fullName>
    </recommendedName>
</protein>
<dbReference type="RefSeq" id="WP_077685145.1">
    <property type="nucleotide sequence ID" value="NZ_CP019606.1"/>
</dbReference>
<organism evidence="1 2">
    <name type="scientific">Tessaracoccus aquimaris</name>
    <dbReference type="NCBI Taxonomy" id="1332264"/>
    <lineage>
        <taxon>Bacteria</taxon>
        <taxon>Bacillati</taxon>
        <taxon>Actinomycetota</taxon>
        <taxon>Actinomycetes</taxon>
        <taxon>Propionibacteriales</taxon>
        <taxon>Propionibacteriaceae</taxon>
        <taxon>Tessaracoccus</taxon>
    </lineage>
</organism>
<dbReference type="STRING" id="1332264.BW730_04115"/>
<sequence>MQEQLGRVAPLAPLVAEAARRLGVDRVALIDVSRPAGLNLVVDLARVDYSTGVSLGSPGSPVRITADVIRRAAPPSTALPTVVRRIVLARSPLDLGSASDRLLAVESSPVERREVARAQVDLLSGHDVVSVPGDPIEMLPSAVAALPAGVAPIVMTTWAVSALAASRRAALLAAVASLARERRIAWVSVEGVGVAPSIPTFGDRPASGHSILGVAVSSGGQLRFDAVGRCWQRGAKVAWLGEDVR</sequence>
<proteinExistence type="predicted"/>
<evidence type="ECO:0000313" key="2">
    <source>
        <dbReference type="Proteomes" id="UP000188145"/>
    </source>
</evidence>
<evidence type="ECO:0008006" key="3">
    <source>
        <dbReference type="Google" id="ProtNLM"/>
    </source>
</evidence>
<dbReference type="InterPro" id="IPR011200">
    <property type="entry name" value="UCP012608"/>
</dbReference>
<dbReference type="OrthoDB" id="8899077at2"/>
<dbReference type="AlphaFoldDB" id="A0A1Q2CL41"/>